<dbReference type="InterPro" id="IPR036388">
    <property type="entry name" value="WH-like_DNA-bd_sf"/>
</dbReference>
<evidence type="ECO:0000256" key="4">
    <source>
        <dbReference type="ARBA" id="ARBA00023163"/>
    </source>
</evidence>
<protein>
    <submittedName>
        <fullName evidence="6">LysR family transcriptional regulator</fullName>
    </submittedName>
</protein>
<evidence type="ECO:0000313" key="6">
    <source>
        <dbReference type="EMBL" id="MEJ8826153.1"/>
    </source>
</evidence>
<dbReference type="PROSITE" id="PS50931">
    <property type="entry name" value="HTH_LYSR"/>
    <property type="match status" value="1"/>
</dbReference>
<keyword evidence="2" id="KW-0805">Transcription regulation</keyword>
<dbReference type="Gene3D" id="3.40.190.290">
    <property type="match status" value="1"/>
</dbReference>
<evidence type="ECO:0000256" key="1">
    <source>
        <dbReference type="ARBA" id="ARBA00009437"/>
    </source>
</evidence>
<evidence type="ECO:0000256" key="3">
    <source>
        <dbReference type="ARBA" id="ARBA00023125"/>
    </source>
</evidence>
<feature type="domain" description="HTH lysR-type" evidence="5">
    <location>
        <begin position="1"/>
        <end position="58"/>
    </location>
</feature>
<comment type="caution">
    <text evidence="6">The sequence shown here is derived from an EMBL/GenBank/DDBJ whole genome shotgun (WGS) entry which is preliminary data.</text>
</comment>
<dbReference type="InterPro" id="IPR036390">
    <property type="entry name" value="WH_DNA-bd_sf"/>
</dbReference>
<name>A0ABU8W890_9BURK</name>
<keyword evidence="4" id="KW-0804">Transcription</keyword>
<comment type="similarity">
    <text evidence="1">Belongs to the LysR transcriptional regulatory family.</text>
</comment>
<dbReference type="SUPFAM" id="SSF46785">
    <property type="entry name" value="Winged helix' DNA-binding domain"/>
    <property type="match status" value="1"/>
</dbReference>
<gene>
    <name evidence="6" type="ORF">WKW80_29700</name>
</gene>
<evidence type="ECO:0000256" key="2">
    <source>
        <dbReference type="ARBA" id="ARBA00023015"/>
    </source>
</evidence>
<keyword evidence="3" id="KW-0238">DNA-binding</keyword>
<dbReference type="EMBL" id="JBBKZV010000030">
    <property type="protein sequence ID" value="MEJ8826153.1"/>
    <property type="molecule type" value="Genomic_DNA"/>
</dbReference>
<dbReference type="RefSeq" id="WP_340367193.1">
    <property type="nucleotide sequence ID" value="NZ_JBBKZV010000030.1"/>
</dbReference>
<organism evidence="6 7">
    <name type="scientific">Variovorax humicola</name>
    <dbReference type="NCBI Taxonomy" id="1769758"/>
    <lineage>
        <taxon>Bacteria</taxon>
        <taxon>Pseudomonadati</taxon>
        <taxon>Pseudomonadota</taxon>
        <taxon>Betaproteobacteria</taxon>
        <taxon>Burkholderiales</taxon>
        <taxon>Comamonadaceae</taxon>
        <taxon>Variovorax</taxon>
    </lineage>
</organism>
<evidence type="ECO:0000259" key="5">
    <source>
        <dbReference type="PROSITE" id="PS50931"/>
    </source>
</evidence>
<dbReference type="Pfam" id="PF03466">
    <property type="entry name" value="LysR_substrate"/>
    <property type="match status" value="1"/>
</dbReference>
<dbReference type="Proteomes" id="UP001363010">
    <property type="component" value="Unassembled WGS sequence"/>
</dbReference>
<dbReference type="InterPro" id="IPR050950">
    <property type="entry name" value="HTH-type_LysR_regulators"/>
</dbReference>
<sequence>MHAKVVRYFVEVVRAGSIRKAAEQLHVVPTAVNRQILNLEAELGAPLFERIHNKLKLTPVGEIVLAHSRTTLREFEAVRQQIDAVRGLRQGEASLATTAGLASAFLPMVAQRCRAGYPGIYLKLVDMQIGGVVRAATEGDVDLALAYDVPESAGLRTLFSSEWPIGAVVPPGHALSARGTVTLADCVGFPLILPTASLSLRPILDGALGRSAISVSPVIETTSTALMRQLTRQGVGISLLNRLDVSDDVRAGTLVFVPLRDSGLRLQSLALVSRAGATLSAAAEVLAQQVVACIEEALVAG</sequence>
<accession>A0ABU8W890</accession>
<dbReference type="Gene3D" id="1.10.10.10">
    <property type="entry name" value="Winged helix-like DNA-binding domain superfamily/Winged helix DNA-binding domain"/>
    <property type="match status" value="1"/>
</dbReference>
<dbReference type="InterPro" id="IPR000847">
    <property type="entry name" value="LysR_HTH_N"/>
</dbReference>
<proteinExistence type="inferred from homology"/>
<dbReference type="SUPFAM" id="SSF53850">
    <property type="entry name" value="Periplasmic binding protein-like II"/>
    <property type="match status" value="1"/>
</dbReference>
<dbReference type="Pfam" id="PF00126">
    <property type="entry name" value="HTH_1"/>
    <property type="match status" value="1"/>
</dbReference>
<evidence type="ECO:0000313" key="7">
    <source>
        <dbReference type="Proteomes" id="UP001363010"/>
    </source>
</evidence>
<dbReference type="InterPro" id="IPR005119">
    <property type="entry name" value="LysR_subst-bd"/>
</dbReference>
<keyword evidence="7" id="KW-1185">Reference proteome</keyword>
<reference evidence="6 7" key="1">
    <citation type="submission" date="2024-03" db="EMBL/GenBank/DDBJ databases">
        <title>Novel species of the genus Variovorax.</title>
        <authorList>
            <person name="Liu Q."/>
            <person name="Xin Y.-H."/>
        </authorList>
    </citation>
    <scope>NUCLEOTIDE SEQUENCE [LARGE SCALE GENOMIC DNA]</scope>
    <source>
        <strain evidence="6 7">KACC 18501</strain>
    </source>
</reference>
<dbReference type="PANTHER" id="PTHR30419:SF8">
    <property type="entry name" value="NITROGEN ASSIMILATION TRANSCRIPTIONAL ACTIVATOR-RELATED"/>
    <property type="match status" value="1"/>
</dbReference>
<dbReference type="PRINTS" id="PR00039">
    <property type="entry name" value="HTHLYSR"/>
</dbReference>
<dbReference type="PANTHER" id="PTHR30419">
    <property type="entry name" value="HTH-TYPE TRANSCRIPTIONAL REGULATOR YBHD"/>
    <property type="match status" value="1"/>
</dbReference>